<accession>A0ABT5W4G3</accession>
<dbReference type="Proteomes" id="UP001213979">
    <property type="component" value="Unassembled WGS sequence"/>
</dbReference>
<comment type="caution">
    <text evidence="1">The sequence shown here is derived from an EMBL/GenBank/DDBJ whole genome shotgun (WGS) entry which is preliminary data.</text>
</comment>
<evidence type="ECO:0000313" key="2">
    <source>
        <dbReference type="Proteomes" id="UP001213979"/>
    </source>
</evidence>
<dbReference type="RefSeq" id="WP_159719379.1">
    <property type="nucleotide sequence ID" value="NZ_JAGUQN010000010.1"/>
</dbReference>
<proteinExistence type="predicted"/>
<keyword evidence="2" id="KW-1185">Reference proteome</keyword>
<name>A0ABT5W4G3_9BACL</name>
<dbReference type="PANTHER" id="PTHR34472:SF1">
    <property type="entry name" value="SULFUR CARRIER PROTEIN THIS"/>
    <property type="match status" value="1"/>
</dbReference>
<dbReference type="NCBIfam" id="TIGR01683">
    <property type="entry name" value="thiS"/>
    <property type="match status" value="1"/>
</dbReference>
<gene>
    <name evidence="1" type="primary">thiS</name>
    <name evidence="1" type="ORF">PNH38_09895</name>
</gene>
<dbReference type="CDD" id="cd00565">
    <property type="entry name" value="Ubl_ThiS"/>
    <property type="match status" value="1"/>
</dbReference>
<reference evidence="1 2" key="1">
    <citation type="submission" date="2023-01" db="EMBL/GenBank/DDBJ databases">
        <title>Genome-based reclassification of Anoxybacillus geothermalis as a later heterotypic synonym of Anoxybacillus rupiensis.</title>
        <authorList>
            <person name="Inan Bektas K."/>
            <person name="Canakci S."/>
            <person name="Belduz A.A."/>
            <person name="Guler H.H."/>
        </authorList>
    </citation>
    <scope>NUCLEOTIDE SEQUENCE [LARGE SCALE GENOMIC DNA]</scope>
    <source>
        <strain evidence="1 2">DSM 17127</strain>
    </source>
</reference>
<dbReference type="EMBL" id="JAQOTG010000008">
    <property type="protein sequence ID" value="MDE8564201.1"/>
    <property type="molecule type" value="Genomic_DNA"/>
</dbReference>
<evidence type="ECO:0000313" key="1">
    <source>
        <dbReference type="EMBL" id="MDE8564201.1"/>
    </source>
</evidence>
<dbReference type="Pfam" id="PF02597">
    <property type="entry name" value="ThiS"/>
    <property type="match status" value="1"/>
</dbReference>
<dbReference type="InterPro" id="IPR010035">
    <property type="entry name" value="Thi_S"/>
</dbReference>
<dbReference type="InterPro" id="IPR012675">
    <property type="entry name" value="Beta-grasp_dom_sf"/>
</dbReference>
<dbReference type="InterPro" id="IPR016155">
    <property type="entry name" value="Mopterin_synth/thiamin_S_b"/>
</dbReference>
<dbReference type="Gene3D" id="3.10.20.30">
    <property type="match status" value="1"/>
</dbReference>
<sequence length="67" mass="7555">MELLINGEIVHVPDHVRTVADLLVHFQLDQKIVIVEVNADIIEKPSYAEISLCHRDRIEIVHFVGGG</sequence>
<organism evidence="1 2">
    <name type="scientific">Anoxybacteroides rupiense</name>
    <dbReference type="NCBI Taxonomy" id="311460"/>
    <lineage>
        <taxon>Bacteria</taxon>
        <taxon>Bacillati</taxon>
        <taxon>Bacillota</taxon>
        <taxon>Bacilli</taxon>
        <taxon>Bacillales</taxon>
        <taxon>Anoxybacillaceae</taxon>
        <taxon>Anoxybacteroides</taxon>
    </lineage>
</organism>
<dbReference type="InterPro" id="IPR003749">
    <property type="entry name" value="ThiS/MoaD-like"/>
</dbReference>
<dbReference type="SUPFAM" id="SSF54285">
    <property type="entry name" value="MoaD/ThiS"/>
    <property type="match status" value="1"/>
</dbReference>
<protein>
    <submittedName>
        <fullName evidence="1">Sulfur carrier protein ThiS</fullName>
    </submittedName>
</protein>
<dbReference type="PANTHER" id="PTHR34472">
    <property type="entry name" value="SULFUR CARRIER PROTEIN THIS"/>
    <property type="match status" value="1"/>
</dbReference>